<dbReference type="EMBL" id="SMKP01000133">
    <property type="protein sequence ID" value="TDD15049.1"/>
    <property type="molecule type" value="Genomic_DNA"/>
</dbReference>
<dbReference type="AlphaFoldDB" id="A0A4R4W8J7"/>
<dbReference type="InterPro" id="IPR011010">
    <property type="entry name" value="DNA_brk_join_enz"/>
</dbReference>
<accession>A0A4R4W8J7</accession>
<dbReference type="GO" id="GO:0015074">
    <property type="term" value="P:DNA integration"/>
    <property type="evidence" value="ECO:0007669"/>
    <property type="project" value="InterPro"/>
</dbReference>
<gene>
    <name evidence="2" type="ORF">E1294_35650</name>
</gene>
<keyword evidence="1" id="KW-0233">DNA recombination</keyword>
<evidence type="ECO:0000313" key="3">
    <source>
        <dbReference type="Proteomes" id="UP000294543"/>
    </source>
</evidence>
<dbReference type="SUPFAM" id="SSF56349">
    <property type="entry name" value="DNA breaking-rejoining enzymes"/>
    <property type="match status" value="1"/>
</dbReference>
<dbReference type="InterPro" id="IPR013762">
    <property type="entry name" value="Integrase-like_cat_sf"/>
</dbReference>
<dbReference type="PANTHER" id="PTHR30349">
    <property type="entry name" value="PHAGE INTEGRASE-RELATED"/>
    <property type="match status" value="1"/>
</dbReference>
<organism evidence="2 3">
    <name type="scientific">Nonomuraea diastatica</name>
    <dbReference type="NCBI Taxonomy" id="1848329"/>
    <lineage>
        <taxon>Bacteria</taxon>
        <taxon>Bacillati</taxon>
        <taxon>Actinomycetota</taxon>
        <taxon>Actinomycetes</taxon>
        <taxon>Streptosporangiales</taxon>
        <taxon>Streptosporangiaceae</taxon>
        <taxon>Nonomuraea</taxon>
    </lineage>
</organism>
<dbReference type="OrthoDB" id="3773913at2"/>
<name>A0A4R4W8J7_9ACTN</name>
<proteinExistence type="predicted"/>
<dbReference type="Proteomes" id="UP000294543">
    <property type="component" value="Unassembled WGS sequence"/>
</dbReference>
<protein>
    <submittedName>
        <fullName evidence="2">Site-specific integrase</fullName>
    </submittedName>
</protein>
<reference evidence="2 3" key="1">
    <citation type="submission" date="2019-03" db="EMBL/GenBank/DDBJ databases">
        <title>Draft genome sequences of novel Actinobacteria.</title>
        <authorList>
            <person name="Sahin N."/>
            <person name="Ay H."/>
            <person name="Saygin H."/>
        </authorList>
    </citation>
    <scope>NUCLEOTIDE SEQUENCE [LARGE SCALE GENOMIC DNA]</scope>
    <source>
        <strain evidence="2 3">KC712</strain>
    </source>
</reference>
<dbReference type="GO" id="GO:0003677">
    <property type="term" value="F:DNA binding"/>
    <property type="evidence" value="ECO:0007669"/>
    <property type="project" value="InterPro"/>
</dbReference>
<keyword evidence="3" id="KW-1185">Reference proteome</keyword>
<dbReference type="Gene3D" id="1.10.443.10">
    <property type="entry name" value="Intergrase catalytic core"/>
    <property type="match status" value="1"/>
</dbReference>
<sequence>MDRRPGAGVKTYDVQIWNIQIRKEKRKPYVVRWVVGGRTLTESYAEVGQADSRRSELMTAARKGEAFDTGTGLPESMHRVDQDITWFQHALDYVAAKWKKASSNQRRSIVESMIAVTPALTRNLRGAPDNKTLRNALRWAFIQSRPEEDQPEEVQAALRWLHRASLPLTTVTERKGTAKALDACATQLDGSEAVPEYYRRRRRVLYNSLRYAVLEVRLRVDPLDDNALRSEWKQPDVDDAVDPRAVSNPRQVAQALTMCSYVGRRQGERFVAFFGCMYYAMMRPAEVSRLRRLDCHLPEEGWGKLILEASTPEVGEDYTDNGELHDNRSLKGRSKKTVRVVPIPPELVALLRGHMARFGVAEDGRLFRSESGRPVPKSTYSRLWKKVRALTLTPEQLVTPLMGKPYDLRHAGVTWRLSTGVPAAQVAEWAGHSVEVLQRIYHRCMAGYDEVWIERMDRAREDSQWFPTRE</sequence>
<evidence type="ECO:0000256" key="1">
    <source>
        <dbReference type="ARBA" id="ARBA00023172"/>
    </source>
</evidence>
<comment type="caution">
    <text evidence="2">The sequence shown here is derived from an EMBL/GenBank/DDBJ whole genome shotgun (WGS) entry which is preliminary data.</text>
</comment>
<dbReference type="GO" id="GO:0006310">
    <property type="term" value="P:DNA recombination"/>
    <property type="evidence" value="ECO:0007669"/>
    <property type="project" value="UniProtKB-KW"/>
</dbReference>
<dbReference type="InterPro" id="IPR050090">
    <property type="entry name" value="Tyrosine_recombinase_XerCD"/>
</dbReference>
<evidence type="ECO:0000313" key="2">
    <source>
        <dbReference type="EMBL" id="TDD15049.1"/>
    </source>
</evidence>
<dbReference type="PANTHER" id="PTHR30349:SF64">
    <property type="entry name" value="PROPHAGE INTEGRASE INTD-RELATED"/>
    <property type="match status" value="1"/>
</dbReference>